<evidence type="ECO:0000313" key="1">
    <source>
        <dbReference type="EMBL" id="GCC22938.1"/>
    </source>
</evidence>
<gene>
    <name evidence="1" type="ORF">chiPu_0001329</name>
</gene>
<dbReference type="AlphaFoldDB" id="A0A401RXX7"/>
<keyword evidence="2" id="KW-1185">Reference proteome</keyword>
<dbReference type="STRING" id="137246.A0A401RXX7"/>
<dbReference type="OMA" id="ETNWEDT"/>
<proteinExistence type="predicted"/>
<evidence type="ECO:0000313" key="2">
    <source>
        <dbReference type="Proteomes" id="UP000287033"/>
    </source>
</evidence>
<dbReference type="OrthoDB" id="74314at2759"/>
<protein>
    <submittedName>
        <fullName evidence="1">Uncharacterized protein</fullName>
    </submittedName>
</protein>
<accession>A0A401RXX7</accession>
<dbReference type="Proteomes" id="UP000287033">
    <property type="component" value="Unassembled WGS sequence"/>
</dbReference>
<sequence>MARLADYFVVVGYDSEKTGSVEGSGKIIQRFPQKDWDDAPFPQGIELNSDDETALVLTRVVTLCVGIL</sequence>
<reference evidence="1 2" key="1">
    <citation type="journal article" date="2018" name="Nat. Ecol. Evol.">
        <title>Shark genomes provide insights into elasmobranch evolution and the origin of vertebrates.</title>
        <authorList>
            <person name="Hara Y"/>
            <person name="Yamaguchi K"/>
            <person name="Onimaru K"/>
            <person name="Kadota M"/>
            <person name="Koyanagi M"/>
            <person name="Keeley SD"/>
            <person name="Tatsumi K"/>
            <person name="Tanaka K"/>
            <person name="Motone F"/>
            <person name="Kageyama Y"/>
            <person name="Nozu R"/>
            <person name="Adachi N"/>
            <person name="Nishimura O"/>
            <person name="Nakagawa R"/>
            <person name="Tanegashima C"/>
            <person name="Kiyatake I"/>
            <person name="Matsumoto R"/>
            <person name="Murakumo K"/>
            <person name="Nishida K"/>
            <person name="Terakita A"/>
            <person name="Kuratani S"/>
            <person name="Sato K"/>
            <person name="Hyodo S Kuraku.S."/>
        </authorList>
    </citation>
    <scope>NUCLEOTIDE SEQUENCE [LARGE SCALE GENOMIC DNA]</scope>
</reference>
<organism evidence="1 2">
    <name type="scientific">Chiloscyllium punctatum</name>
    <name type="common">Brownbanded bambooshark</name>
    <name type="synonym">Hemiscyllium punctatum</name>
    <dbReference type="NCBI Taxonomy" id="137246"/>
    <lineage>
        <taxon>Eukaryota</taxon>
        <taxon>Metazoa</taxon>
        <taxon>Chordata</taxon>
        <taxon>Craniata</taxon>
        <taxon>Vertebrata</taxon>
        <taxon>Chondrichthyes</taxon>
        <taxon>Elasmobranchii</taxon>
        <taxon>Galeomorphii</taxon>
        <taxon>Galeoidea</taxon>
        <taxon>Orectolobiformes</taxon>
        <taxon>Hemiscylliidae</taxon>
        <taxon>Chiloscyllium</taxon>
    </lineage>
</organism>
<comment type="caution">
    <text evidence="1">The sequence shown here is derived from an EMBL/GenBank/DDBJ whole genome shotgun (WGS) entry which is preliminary data.</text>
</comment>
<dbReference type="EMBL" id="BEZZ01000020">
    <property type="protein sequence ID" value="GCC22938.1"/>
    <property type="molecule type" value="Genomic_DNA"/>
</dbReference>
<name>A0A401RXX7_CHIPU</name>